<dbReference type="RefSeq" id="WP_142835938.1">
    <property type="nucleotide sequence ID" value="NZ_VFSV01000047.1"/>
</dbReference>
<evidence type="ECO:0000313" key="2">
    <source>
        <dbReference type="Proteomes" id="UP000318590"/>
    </source>
</evidence>
<reference evidence="1 2" key="1">
    <citation type="submission" date="2019-06" db="EMBL/GenBank/DDBJ databases">
        <title>Paenimaribius caenipelagi gen. nov., sp. nov., isolated from a tidal flat.</title>
        <authorList>
            <person name="Yoon J.-H."/>
        </authorList>
    </citation>
    <scope>NUCLEOTIDE SEQUENCE [LARGE SCALE GENOMIC DNA]</scope>
    <source>
        <strain evidence="1 2">JBTF-M29</strain>
    </source>
</reference>
<gene>
    <name evidence="1" type="ORF">FEV53_16875</name>
</gene>
<accession>A0A547PME7</accession>
<organism evidence="1 2">
    <name type="scientific">Palleronia caenipelagi</name>
    <dbReference type="NCBI Taxonomy" id="2489174"/>
    <lineage>
        <taxon>Bacteria</taxon>
        <taxon>Pseudomonadati</taxon>
        <taxon>Pseudomonadota</taxon>
        <taxon>Alphaproteobacteria</taxon>
        <taxon>Rhodobacterales</taxon>
        <taxon>Roseobacteraceae</taxon>
        <taxon>Palleronia</taxon>
    </lineage>
</organism>
<evidence type="ECO:0000313" key="1">
    <source>
        <dbReference type="EMBL" id="TRD15315.1"/>
    </source>
</evidence>
<dbReference type="EMBL" id="VFSV01000047">
    <property type="protein sequence ID" value="TRD15315.1"/>
    <property type="molecule type" value="Genomic_DNA"/>
</dbReference>
<name>A0A547PME7_9RHOB</name>
<dbReference type="AlphaFoldDB" id="A0A547PME7"/>
<keyword evidence="2" id="KW-1185">Reference proteome</keyword>
<sequence length="72" mass="8430">MIDFKCSNFSKDAVLYAPLIADDLRACHRTAGYFTPVHERSTPWDSIDGNTRMSSKVRYAVRHWFKHRIERG</sequence>
<protein>
    <submittedName>
        <fullName evidence="1">Uncharacterized protein</fullName>
    </submittedName>
</protein>
<comment type="caution">
    <text evidence="1">The sequence shown here is derived from an EMBL/GenBank/DDBJ whole genome shotgun (WGS) entry which is preliminary data.</text>
</comment>
<proteinExistence type="predicted"/>
<dbReference type="Proteomes" id="UP000318590">
    <property type="component" value="Unassembled WGS sequence"/>
</dbReference>